<accession>A0A3E1Y585</accession>
<dbReference type="OrthoDB" id="660469at2"/>
<evidence type="ECO:0000313" key="2">
    <source>
        <dbReference type="EMBL" id="RFS19802.1"/>
    </source>
</evidence>
<feature type="transmembrane region" description="Helical" evidence="1">
    <location>
        <begin position="67"/>
        <end position="87"/>
    </location>
</feature>
<keyword evidence="1" id="KW-1133">Transmembrane helix</keyword>
<dbReference type="RefSeq" id="WP_116977990.1">
    <property type="nucleotide sequence ID" value="NZ_QPMM01000012.1"/>
</dbReference>
<keyword evidence="3" id="KW-1185">Reference proteome</keyword>
<organism evidence="2 3">
    <name type="scientific">Chitinophaga silvatica</name>
    <dbReference type="NCBI Taxonomy" id="2282649"/>
    <lineage>
        <taxon>Bacteria</taxon>
        <taxon>Pseudomonadati</taxon>
        <taxon>Bacteroidota</taxon>
        <taxon>Chitinophagia</taxon>
        <taxon>Chitinophagales</taxon>
        <taxon>Chitinophagaceae</taxon>
        <taxon>Chitinophaga</taxon>
    </lineage>
</organism>
<keyword evidence="1" id="KW-0472">Membrane</keyword>
<proteinExistence type="predicted"/>
<keyword evidence="1" id="KW-0812">Transmembrane</keyword>
<reference evidence="2 3" key="1">
    <citation type="submission" date="2018-07" db="EMBL/GenBank/DDBJ databases">
        <title>Chitinophaga K2CV101002-2 sp. nov., isolated from a monsoon evergreen broad-leaved forest soil.</title>
        <authorList>
            <person name="Lv Y."/>
        </authorList>
    </citation>
    <scope>NUCLEOTIDE SEQUENCE [LARGE SCALE GENOMIC DNA]</scope>
    <source>
        <strain evidence="2 3">GDMCC 1.1288</strain>
    </source>
</reference>
<name>A0A3E1Y585_9BACT</name>
<evidence type="ECO:0000313" key="3">
    <source>
        <dbReference type="Proteomes" id="UP000260644"/>
    </source>
</evidence>
<feature type="transmembrane region" description="Helical" evidence="1">
    <location>
        <begin position="29"/>
        <end position="47"/>
    </location>
</feature>
<evidence type="ECO:0000256" key="1">
    <source>
        <dbReference type="SAM" id="Phobius"/>
    </source>
</evidence>
<dbReference type="Proteomes" id="UP000260644">
    <property type="component" value="Unassembled WGS sequence"/>
</dbReference>
<gene>
    <name evidence="2" type="ORF">DVR12_22155</name>
</gene>
<comment type="caution">
    <text evidence="2">The sequence shown here is derived from an EMBL/GenBank/DDBJ whole genome shotgun (WGS) entry which is preliminary data.</text>
</comment>
<sequence>MSDYTFITTEENFLLQEALKKNKQQLAKFGLIGAAVTLVVATIPQVYLYRHNSMGDADTSMLSYKNLWFWIWLLSFVLALIFSLIKLTDIRYWAIKKDLTALQKGTLEAPMEAVYVENNDSQTNIMVLQDQKKRLYYWMAGVLDGYKAGQSVKITYARYSRVIISINKL</sequence>
<dbReference type="AlphaFoldDB" id="A0A3E1Y585"/>
<dbReference type="EMBL" id="QPMM01000012">
    <property type="protein sequence ID" value="RFS19802.1"/>
    <property type="molecule type" value="Genomic_DNA"/>
</dbReference>
<protein>
    <submittedName>
        <fullName evidence="2">Uncharacterized protein</fullName>
    </submittedName>
</protein>